<sequence length="78" mass="9113">MDELSDDSLTYLDFRHSERSYVNHHIITTLHVYHHSVSCKGNYIIMQFNFFFFSAKRSVLGITSGEILREPILFSVNS</sequence>
<evidence type="ECO:0000313" key="1">
    <source>
        <dbReference type="EMBL" id="JAP10314.1"/>
    </source>
</evidence>
<dbReference type="EMBL" id="GEDG01033331">
    <property type="protein sequence ID" value="JAP10314.1"/>
    <property type="molecule type" value="Transcribed_RNA"/>
</dbReference>
<name>A0A0V0GQZ6_SOLCH</name>
<protein>
    <submittedName>
        <fullName evidence="1">Putative ovule protein</fullName>
    </submittedName>
</protein>
<reference evidence="1" key="1">
    <citation type="submission" date="2015-12" db="EMBL/GenBank/DDBJ databases">
        <title>Gene expression during late stages of embryo sac development: a critical building block for successful pollen-pistil interactions.</title>
        <authorList>
            <person name="Liu Y."/>
            <person name="Joly V."/>
            <person name="Sabar M."/>
            <person name="Matton D.P."/>
        </authorList>
    </citation>
    <scope>NUCLEOTIDE SEQUENCE</scope>
</reference>
<proteinExistence type="predicted"/>
<accession>A0A0V0GQZ6</accession>
<dbReference type="AlphaFoldDB" id="A0A0V0GQZ6"/>
<organism evidence="1">
    <name type="scientific">Solanum chacoense</name>
    <name type="common">Chaco potato</name>
    <dbReference type="NCBI Taxonomy" id="4108"/>
    <lineage>
        <taxon>Eukaryota</taxon>
        <taxon>Viridiplantae</taxon>
        <taxon>Streptophyta</taxon>
        <taxon>Embryophyta</taxon>
        <taxon>Tracheophyta</taxon>
        <taxon>Spermatophyta</taxon>
        <taxon>Magnoliopsida</taxon>
        <taxon>eudicotyledons</taxon>
        <taxon>Gunneridae</taxon>
        <taxon>Pentapetalae</taxon>
        <taxon>asterids</taxon>
        <taxon>lamiids</taxon>
        <taxon>Solanales</taxon>
        <taxon>Solanaceae</taxon>
        <taxon>Solanoideae</taxon>
        <taxon>Solaneae</taxon>
        <taxon>Solanum</taxon>
    </lineage>
</organism>